<evidence type="ECO:0000256" key="11">
    <source>
        <dbReference type="ARBA" id="ARBA00022953"/>
    </source>
</evidence>
<dbReference type="EC" id="3.6.1.-" evidence="20"/>
<evidence type="ECO:0000256" key="19">
    <source>
        <dbReference type="ARBA" id="ARBA00048548"/>
    </source>
</evidence>
<evidence type="ECO:0000256" key="13">
    <source>
        <dbReference type="ARBA" id="ARBA00023200"/>
    </source>
</evidence>
<evidence type="ECO:0000256" key="7">
    <source>
        <dbReference type="ARBA" id="ARBA00022741"/>
    </source>
</evidence>
<dbReference type="Pfam" id="PF21081">
    <property type="entry name" value="Methyltrans_Mon_3rd"/>
    <property type="match status" value="1"/>
</dbReference>
<gene>
    <name evidence="26" type="ORF">FFIRV1_gp5</name>
</gene>
<dbReference type="EMBL" id="MZ209657">
    <property type="protein sequence ID" value="UHK03326.1"/>
    <property type="molecule type" value="Viral_cRNA"/>
</dbReference>
<keyword evidence="6 20" id="KW-0548">Nucleotidyltransferase</keyword>
<keyword evidence="27" id="KW-1185">Reference proteome</keyword>
<evidence type="ECO:0000256" key="17">
    <source>
        <dbReference type="ARBA" id="ARBA00047332"/>
    </source>
</evidence>
<dbReference type="InterPro" id="IPR014023">
    <property type="entry name" value="Mononeg_RNA_pol_cat"/>
</dbReference>
<dbReference type="GO" id="GO:0044423">
    <property type="term" value="C:virion component"/>
    <property type="evidence" value="ECO:0007669"/>
    <property type="project" value="UniProtKB-KW"/>
</dbReference>
<dbReference type="Pfam" id="PF21080">
    <property type="entry name" value="Methyltrans_Mon_1st"/>
    <property type="match status" value="1"/>
</dbReference>
<evidence type="ECO:0000256" key="8">
    <source>
        <dbReference type="ARBA" id="ARBA00022801"/>
    </source>
</evidence>
<comment type="catalytic activity">
    <reaction evidence="16 20">
        <text>a 5'-end (5'-triphosphoguanosine)-(2'-O-methyladenylyl)-adenylyl-cytidylyl-adenosine in mRNA + S-adenosyl-L-methionine = a 5'-end (N(7)-methyl 5'-triphosphoguanosine)-(2'-O-methyladenylyl)-adenylyl-cytidylyl-adenosine in mRNA + S-adenosyl-L-homocysteine</text>
        <dbReference type="Rhea" id="RHEA:65440"/>
        <dbReference type="Rhea" id="RHEA-COMP:16798"/>
        <dbReference type="Rhea" id="RHEA-COMP:16801"/>
        <dbReference type="ChEBI" id="CHEBI:57856"/>
        <dbReference type="ChEBI" id="CHEBI:59789"/>
        <dbReference type="ChEBI" id="CHEBI:156482"/>
        <dbReference type="ChEBI" id="CHEBI:156483"/>
    </reaction>
</comment>
<dbReference type="Proteomes" id="UP001157406">
    <property type="component" value="Segment"/>
</dbReference>
<protein>
    <recommendedName>
        <fullName evidence="20">RNA-directed RNA polymerase L</fullName>
        <shortName evidence="20">Protein L</shortName>
    </recommendedName>
    <alternativeName>
        <fullName evidence="20">Large structural protein</fullName>
    </alternativeName>
    <alternativeName>
        <fullName evidence="20">Replicase</fullName>
    </alternativeName>
    <alternativeName>
        <fullName evidence="20">Transcriptase</fullName>
    </alternativeName>
    <domain>
        <recommendedName>
            <fullName evidence="20">RNA-directed RNA polymerase</fullName>
            <ecNumber evidence="20">2.7.7.48</ecNumber>
        </recommendedName>
    </domain>
    <domain>
        <recommendedName>
            <fullName evidence="20">GTP phosphohydrolase</fullName>
            <ecNumber evidence="20">3.6.1.-</ecNumber>
        </recommendedName>
    </domain>
    <domain>
        <recommendedName>
            <fullName evidence="20">GDP polyribonucleotidyltransferase</fullName>
            <ecNumber evidence="20">2.7.7.88</ecNumber>
        </recommendedName>
        <alternativeName>
            <fullName evidence="20">PRNTase</fullName>
        </alternativeName>
    </domain>
    <domain>
        <recommendedName>
            <fullName evidence="20">mRNA (nucleoside-2'-O-)-methyltransferase</fullName>
            <shortName evidence="20">N1-2'-O-MTase</shortName>
            <ecNumber evidence="20">2.1.1.-</ecNumber>
        </recommendedName>
    </domain>
    <domain>
        <recommendedName>
            <fullName evidence="20">mRNA (guanine-N(7)-)-methyltransferase</fullName>
            <shortName evidence="20">G-N7-MTase</shortName>
        </recommendedName>
    </domain>
</protein>
<evidence type="ECO:0000256" key="4">
    <source>
        <dbReference type="ARBA" id="ARBA00022679"/>
    </source>
</evidence>
<evidence type="ECO:0000256" key="9">
    <source>
        <dbReference type="ARBA" id="ARBA00022840"/>
    </source>
</evidence>
<feature type="domain" description="Virus-capping methyltransferase C-terminal" evidence="25">
    <location>
        <begin position="1920"/>
        <end position="2036"/>
    </location>
</feature>
<dbReference type="InterPro" id="IPR048398">
    <property type="entry name" value="Methyltrans_Mon_C"/>
</dbReference>
<evidence type="ECO:0000256" key="6">
    <source>
        <dbReference type="ARBA" id="ARBA00022695"/>
    </source>
</evidence>
<evidence type="ECO:0000256" key="10">
    <source>
        <dbReference type="ARBA" id="ARBA00022844"/>
    </source>
</evidence>
<keyword evidence="5 20" id="KW-0949">S-adenosyl-L-methionine</keyword>
<dbReference type="Pfam" id="PF14314">
    <property type="entry name" value="Methyltrans_Mon_2nd"/>
    <property type="match status" value="1"/>
</dbReference>
<sequence length="2111" mass="241189">MFSDQGVHEYEVLEGELDDFSSFANQYGDGDESLYSYQTETGMETLNLVDYNLNSPILLDSLRELNKFLAGKPYEKIQYREWWPKVQQSLRVAKIRTPDDFGFEPHKAVAKIFSEPCKPDPVAMQIFQESQDSARALWEIPRALIKGWLGKDSEYSLLTLDRETERYLSLYLFWYDIVLILNAKTMKEVTNLEKLRPLWRFDQKSRFWTIDSPHGELKVGWNLIINTTRRYMLDTQFGLMIKDVFAARFQTCASMQIYKRSSADGLMNVILIQNLYKSGDDLMIKHGNLVYDTIKMLEPRCNLELCKRAHVYRPRIPDFPEFRRFVEMETDNLEREYPGSKAFLDQVGVFRNVEGVLVAYGSFRQWGHPAIDYFEGLESLHDNVTKEKDIDTGYAEALASDLAFLVLRKKFVEEKRWYVDKDRLPKEHLLYDCIRTSTWPTMSKIQEVGDHWHELPLEKCFQIPDVIDPTTLYSDKSHSIQRSEVLDHVRKGTLKPIPTRKVLRTLVETKATIWGEFLRTVDLHGLQFDDLVIGLKGKEREIKRKGRFYSLMSWNLRQYFVVTEYLIKKHYVPLFDGLTMADDMSQVMKKLIRVTEGQGTDDYQKISIANHLDYEKWNNHQRHAATFPVFHVMDKFLGFQRLISRTHEFFEGSLVYYKERPDLMAVSGTNLINKTGRRVTWTGQAGGFEGLRQKGWSILNLLVIRRESNRKNVKVQILAQGDNQVISSQFKIQAYRTEEELDENLEGIKYVNQQVMDGINAGTASLGLTINRSETMQSADYMCYGKVPVFRGVVYPLVTKRWARVTCVNNDQLPSLGSVGATATTNALMVSHFSTSPLESIRMFHWVCSFIRIVLFRHNPALRGPILYEENRFKIENFKEMVDAAYQYLDPVLGGVCGMSLTRMMIRQFPDPLTEALAFWKVVNDNTQSEWVRKLACTVGNPRIAVYKRDDIAKLVENPTSLNIKGGINVSNLLKEAIRKYMILHSSKIKNNVIRVATEYAGRHEEKFRVHLDSIKPRFPRFLSSYRSATFFGISDGIVSLYQNSRTYRTHFGKKQGSNLDTLVRRSEELSIDVLKSIAIRADSSQYVMWVCSSTRADQLRALSWGSPVKGATVPHPIEMIGDRGECVGSCSRCQPTPRGQTFLMVSTPKGLSKYLTHRGSMPAYLGSKTAETSSIFQPYEREAVDPFMERVAKLRIAIDWFIRKDTKLASSIFSTFTGLTGEDWSESVEGFLRTGSAYHRFGCNRQSAGGYYPGSPAKTTWMFATTDTMSGIGLTNYDFMFQALLVYAQLTEGEVVDNSAYSRVGHYHIKCLDCLREVDEPWLECGIPYKHPDVSAMVSQWKPENTEWSRINKPIPIPVGVWTRVSQDEGSHHVGMAGGFLFADCVLSSVRDIENLHIFPLSIREKLTPRTYYQGVLEGIVRAASLDCVARRSTMLLKDHTQAILGTILTVIDVLVRDPNFVNLCRGGALLEALRRSPHKVPPSYPARNADLGSLIRSYFKNLAMQMVFSSKSHMPIYGTTWVFSELSSPAVLGPLILGSELRTIILKKVYTKSDKQRIMQCKQQSLLVRGKEKDLSGLTKLVKGFWATAQEVRHALKGYSAPDPSLIVPQSTKRLVWGSEWSGSAQIYEIPFTSVAQKKSTLEVPKRSSPLVSGLRTAQLATGAHYKIRSILHGIKIPVEDALVGGDGSGGMTSAILRSYPHSRCIFNTLVEYQDVLLKGASPDPPSAIMALPPMDRSRCVNLEQVWRYSNDLSFRATWAHFEALKQQHDLDLSLLVFDMEVTNEETIIKIIENLRTHVHSLLRGNGTVIFKSYVHWIMSNNASVLRTLGPYFRHVRLVTTSVSSTFTSEMYVVMTGLVNHVEEFLKYPDEESLRMALSRAYVYRSDQYEFERAVAISKHNLLKGVPSNLIPRLELELGSLLHRLGVEPGKAHNLVVSWLPSMTLSYVDSVLWITWILFESVVQTAQGTRREALQPPSDSALENLFSWAIGAGMMMSVYRNDIRLFLKMQRLLDDGVFFSWTPVEIEGRYHPKWSICDLFGVRKTLYMDRNQALIGQVIRLLHRLSKEIDWSQKIGGKLVHEIIRFNRGSLVSIRGKLTGFWDFYKLAE</sequence>
<dbReference type="Pfam" id="PF00946">
    <property type="entry name" value="Mononeg_RNA_pol"/>
    <property type="match status" value="1"/>
</dbReference>
<comment type="subcellular location">
    <subcellularLocation>
        <location evidence="20">Virion</location>
    </subcellularLocation>
    <subcellularLocation>
        <location evidence="20">Host cytoplasm</location>
    </subcellularLocation>
</comment>
<keyword evidence="8" id="KW-0378">Hydrolase</keyword>
<evidence type="ECO:0000256" key="2">
    <source>
        <dbReference type="ARBA" id="ARBA00022603"/>
    </source>
</evidence>
<evidence type="ECO:0000256" key="1">
    <source>
        <dbReference type="ARBA" id="ARBA00022484"/>
    </source>
</evidence>
<evidence type="ECO:0000256" key="3">
    <source>
        <dbReference type="ARBA" id="ARBA00022664"/>
    </source>
</evidence>
<keyword evidence="13 20" id="KW-1035">Host cytoplasm</keyword>
<feature type="domain" description="RNA-directed RNA polymerase L methyltransferase" evidence="22">
    <location>
        <begin position="1643"/>
        <end position="1910"/>
    </location>
</feature>
<organism evidence="26 27">
    <name type="scientific">Frankliniella intonsa rhabdovirus 1</name>
    <dbReference type="NCBI Taxonomy" id="3070917"/>
    <lineage>
        <taxon>Viruses</taxon>
        <taxon>Riboviria</taxon>
        <taxon>Orthornavirae</taxon>
        <taxon>Negarnaviricota</taxon>
        <taxon>Haploviricotina</taxon>
        <taxon>Monjiviricetes</taxon>
        <taxon>Mononegavirales</taxon>
        <taxon>Rhabdoviridae</taxon>
        <taxon>Alpharhabdovirinae</taxon>
        <taxon>Alphathriprhavirus</taxon>
        <taxon>Alphathriprhavirus intonsa</taxon>
        <taxon>Thriprhavirus intonsa</taxon>
    </lineage>
</organism>
<dbReference type="InterPro" id="IPR039530">
    <property type="entry name" value="L_methyltransferase_rhabdo"/>
</dbReference>
<keyword evidence="9 20" id="KW-0067">ATP-binding</keyword>
<evidence type="ECO:0000256" key="16">
    <source>
        <dbReference type="ARBA" id="ARBA00024499"/>
    </source>
</evidence>
<evidence type="ECO:0000259" key="22">
    <source>
        <dbReference type="Pfam" id="PF14314"/>
    </source>
</evidence>
<dbReference type="GO" id="GO:0030430">
    <property type="term" value="C:host cell cytoplasm"/>
    <property type="evidence" value="ECO:0007669"/>
    <property type="project" value="UniProtKB-SubCell"/>
</dbReference>
<evidence type="ECO:0000313" key="27">
    <source>
        <dbReference type="Proteomes" id="UP001157406"/>
    </source>
</evidence>
<dbReference type="InterPro" id="IPR016269">
    <property type="entry name" value="RNA-dir_pol_paramyxovirus"/>
</dbReference>
<keyword evidence="12 20" id="KW-0506">mRNA capping</keyword>
<keyword evidence="14" id="KW-0511">Multifunctional enzyme</keyword>
<dbReference type="PIRSF" id="PIRSF000830">
    <property type="entry name" value="RNA_pol_ParamyxoV"/>
    <property type="match status" value="1"/>
</dbReference>
<feature type="domain" description="RdRp catalytic" evidence="21">
    <location>
        <begin position="50"/>
        <end position="1072"/>
    </location>
</feature>
<dbReference type="GO" id="GO:0016787">
    <property type="term" value="F:hydrolase activity"/>
    <property type="evidence" value="ECO:0007669"/>
    <property type="project" value="UniProtKB-KW"/>
</dbReference>
<evidence type="ECO:0000256" key="12">
    <source>
        <dbReference type="ARBA" id="ARBA00023042"/>
    </source>
</evidence>
<comment type="function">
    <text evidence="20">RNA-directed RNA polymerase that catalyzes the transcription of viral mRNAs, their capping and polyadenylation. The template is composed of the viral RNA tightly encapsidated by the nucleoprotein (N). The viral polymerase binds to the genomic RNA at the 3' leader promoter, and transcribes subsequently all viral mRNAs with a decreasing efficiency. The first gene is the most transcribed, and the last the least transcribed. The viral phosphoprotein acts as a processivity factor. Capping is concomitant with initiation of mRNA transcription. Indeed, a GDP polyribonucleotidyl transferase (PRNTase) adds the cap structure when the nascent RNA chain length has reached few nucleotides. Ribose 2'-O methylation of viral mRNA cap precedes and facilitates subsequent guanine-N-7 methylation, both activities being carried by the viral polymerase. Polyadenylation of mRNAs occur by a stuttering mechanism at a slipery stop site present at the end viral genes. After finishing transcription of a mRNA, the polymerase can resume transcription of the downstream gene.</text>
</comment>
<comment type="function">
    <text evidence="20">RNA-directed RNA polymerase that catalyzes the replication of viral genomic RNA. The template is composed of the viral RNA tightly encapsidated by the nucleoprotein (N). The replicase mode is dependent on intracellular N protein concentration. In this mode, the polymerase replicates the whole viral genome without recognizing transcriptional signals, and the replicated genome is not caped or polyadenylated.</text>
</comment>
<evidence type="ECO:0000256" key="5">
    <source>
        <dbReference type="ARBA" id="ARBA00022691"/>
    </source>
</evidence>
<evidence type="ECO:0000259" key="21">
    <source>
        <dbReference type="Pfam" id="PF00946"/>
    </source>
</evidence>
<keyword evidence="4 20" id="KW-0808">Transferase</keyword>
<keyword evidence="7 20" id="KW-0547">Nucleotide-binding</keyword>
<dbReference type="EC" id="2.1.1.-" evidence="20"/>
<evidence type="ECO:0000256" key="20">
    <source>
        <dbReference type="PIRNR" id="PIRNR000830"/>
    </source>
</evidence>
<dbReference type="GO" id="GO:0004482">
    <property type="term" value="F:mRNA 5'-cap (guanine-N7-)-methyltransferase activity"/>
    <property type="evidence" value="ECO:0007669"/>
    <property type="project" value="InterPro"/>
</dbReference>
<dbReference type="InterPro" id="IPR026890">
    <property type="entry name" value="Mononeg_mRNAcap"/>
</dbReference>
<evidence type="ECO:0000256" key="15">
    <source>
        <dbReference type="ARBA" id="ARBA00024494"/>
    </source>
</evidence>
<keyword evidence="2 20" id="KW-0489">Methyltransferase</keyword>
<keyword evidence="11 20" id="KW-0693">Viral RNA replication</keyword>
<dbReference type="InterPro" id="IPR039736">
    <property type="entry name" value="L_poly_C"/>
</dbReference>
<comment type="catalytic activity">
    <reaction evidence="20">
        <text>RNA(n) + a ribonucleoside 5'-triphosphate = RNA(n+1) + diphosphate</text>
        <dbReference type="Rhea" id="RHEA:21248"/>
        <dbReference type="Rhea" id="RHEA-COMP:14527"/>
        <dbReference type="Rhea" id="RHEA-COMP:17342"/>
        <dbReference type="ChEBI" id="CHEBI:33019"/>
        <dbReference type="ChEBI" id="CHEBI:61557"/>
        <dbReference type="ChEBI" id="CHEBI:140395"/>
        <dbReference type="EC" id="2.7.7.48"/>
    </reaction>
</comment>
<reference evidence="26" key="1">
    <citation type="submission" date="2021-05" db="EMBL/GenBank/DDBJ databases">
        <authorList>
            <person name="Feng G."/>
        </authorList>
    </citation>
    <scope>NUCLEOTIDE SEQUENCE</scope>
    <source>
        <strain evidence="26">JM1FY86115</strain>
    </source>
</reference>
<accession>A0A8K1XBB3</accession>
<keyword evidence="1 20" id="KW-0696">RNA-directed RNA polymerase</keyword>
<comment type="catalytic activity">
    <reaction evidence="17 20">
        <text>a 5'-end (5'-triphosphoguanosine)-adenylyl-adenylyl-cytidylyl-adenosine in mRNA + S-adenosyl-L-methionine = a 5'-end (5'-triphosphoguanosine)-(2'-O-methyladenylyl)-adenylyl-cytidylyl-adenosine in mRNA + S-adenosyl-L-homocysteine + H(+)</text>
        <dbReference type="Rhea" id="RHEA:65380"/>
        <dbReference type="Rhea" id="RHEA-COMP:16797"/>
        <dbReference type="Rhea" id="RHEA-COMP:16801"/>
        <dbReference type="ChEBI" id="CHEBI:15378"/>
        <dbReference type="ChEBI" id="CHEBI:57856"/>
        <dbReference type="ChEBI" id="CHEBI:59789"/>
        <dbReference type="ChEBI" id="CHEBI:156482"/>
        <dbReference type="ChEBI" id="CHEBI:156484"/>
    </reaction>
</comment>
<dbReference type="GO" id="GO:0005524">
    <property type="term" value="F:ATP binding"/>
    <property type="evidence" value="ECO:0007669"/>
    <property type="project" value="UniProtKB-KW"/>
</dbReference>
<evidence type="ECO:0000259" key="25">
    <source>
        <dbReference type="Pfam" id="PF21081"/>
    </source>
</evidence>
<dbReference type="EC" id="2.7.7.88" evidence="20"/>
<keyword evidence="3 20" id="KW-0507">mRNA processing</keyword>
<evidence type="ECO:0000256" key="14">
    <source>
        <dbReference type="ARBA" id="ARBA00023268"/>
    </source>
</evidence>
<keyword evidence="10 20" id="KW-0946">Virion</keyword>
<evidence type="ECO:0000259" key="24">
    <source>
        <dbReference type="Pfam" id="PF21080"/>
    </source>
</evidence>
<comment type="similarity">
    <text evidence="20">Belongs to the paramyxovirus L protein family.</text>
</comment>
<comment type="catalytic activity">
    <reaction evidence="15">
        <text>a 5'-end triphospho-adenylyl-adenylyl-cytidylyl-adenosine in mRNA + GDP + H(+) = a 5'-end (5'-triphosphoguanosine)-adenylyl-adenylyl-cytidylyl-adenosine in mRNA + diphosphate</text>
        <dbReference type="Rhea" id="RHEA:65436"/>
        <dbReference type="Rhea" id="RHEA-COMP:16797"/>
        <dbReference type="Rhea" id="RHEA-COMP:16799"/>
        <dbReference type="ChEBI" id="CHEBI:15378"/>
        <dbReference type="ChEBI" id="CHEBI:33019"/>
        <dbReference type="ChEBI" id="CHEBI:58189"/>
        <dbReference type="ChEBI" id="CHEBI:156484"/>
        <dbReference type="ChEBI" id="CHEBI:156503"/>
        <dbReference type="EC" id="2.7.7.88"/>
    </reaction>
</comment>
<comment type="catalytic activity">
    <reaction evidence="19 20">
        <text>GTP + H2O = GDP + phosphate + H(+)</text>
        <dbReference type="Rhea" id="RHEA:19669"/>
        <dbReference type="ChEBI" id="CHEBI:15377"/>
        <dbReference type="ChEBI" id="CHEBI:15378"/>
        <dbReference type="ChEBI" id="CHEBI:37565"/>
        <dbReference type="ChEBI" id="CHEBI:43474"/>
        <dbReference type="ChEBI" id="CHEBI:58189"/>
    </reaction>
</comment>
<evidence type="ECO:0000256" key="18">
    <source>
        <dbReference type="ARBA" id="ARBA00047370"/>
    </source>
</evidence>
<evidence type="ECO:0000259" key="23">
    <source>
        <dbReference type="Pfam" id="PF14318"/>
    </source>
</evidence>
<feature type="domain" description="Virus-capping methyltransferase connector" evidence="24">
    <location>
        <begin position="1372"/>
        <end position="1568"/>
    </location>
</feature>
<proteinExistence type="inferred from homology"/>
<dbReference type="GO" id="GO:0003968">
    <property type="term" value="F:RNA-directed RNA polymerase activity"/>
    <property type="evidence" value="ECO:0007669"/>
    <property type="project" value="UniProtKB-KW"/>
</dbReference>
<comment type="catalytic activity">
    <reaction evidence="18">
        <text>a 5'-end (5'-triphosphoguanosine)-adenylyl-adenylyl-cytidylyl-adenosine in mRNA + 2 S-adenosyl-L-methionine = a 5'-end (N(7)-methyl 5'-triphosphoguanosine)-(2'-O-methyladenylyl)-adenylyl-cytidylyl-adenosine in mRNA + 2 S-adenosyl-L-homocysteine + H(+)</text>
        <dbReference type="Rhea" id="RHEA:65376"/>
        <dbReference type="Rhea" id="RHEA-COMP:16797"/>
        <dbReference type="Rhea" id="RHEA-COMP:16798"/>
        <dbReference type="ChEBI" id="CHEBI:15378"/>
        <dbReference type="ChEBI" id="CHEBI:57856"/>
        <dbReference type="ChEBI" id="CHEBI:59789"/>
        <dbReference type="ChEBI" id="CHEBI:156483"/>
        <dbReference type="ChEBI" id="CHEBI:156484"/>
        <dbReference type="EC" id="2.1.1.375"/>
    </reaction>
</comment>
<dbReference type="EC" id="2.7.7.48" evidence="20"/>
<dbReference type="NCBIfam" id="TIGR04198">
    <property type="entry name" value="paramyx_RNAcap"/>
    <property type="match status" value="1"/>
</dbReference>
<evidence type="ECO:0000313" key="26">
    <source>
        <dbReference type="EMBL" id="UHK03326.1"/>
    </source>
</evidence>
<dbReference type="Pfam" id="PF14318">
    <property type="entry name" value="Mononeg_mRNAcap"/>
    <property type="match status" value="1"/>
</dbReference>
<feature type="domain" description="Mononegavirales mRNA-capping" evidence="23">
    <location>
        <begin position="1092"/>
        <end position="1321"/>
    </location>
</feature>
<name>A0A8K1XBB3_9RHAB</name>
<dbReference type="InterPro" id="IPR048397">
    <property type="entry name" value="Methyltrans_Mon_CD"/>
</dbReference>